<dbReference type="GO" id="GO:0006508">
    <property type="term" value="P:proteolysis"/>
    <property type="evidence" value="ECO:0007669"/>
    <property type="project" value="InterPro"/>
</dbReference>
<dbReference type="Proteomes" id="UP000515204">
    <property type="component" value="Unplaced"/>
</dbReference>
<dbReference type="Pfam" id="PF00089">
    <property type="entry name" value="Trypsin"/>
    <property type="match status" value="1"/>
</dbReference>
<name>A0A6P3YDV5_DINQU</name>
<gene>
    <name evidence="5" type="primary">LOC106752236</name>
</gene>
<feature type="signal peptide" evidence="2">
    <location>
        <begin position="1"/>
        <end position="21"/>
    </location>
</feature>
<dbReference type="FunFam" id="2.40.10.10:FF:000068">
    <property type="entry name" value="transmembrane protease serine 2"/>
    <property type="match status" value="1"/>
</dbReference>
<sequence>MNIHFFTLALLHFAVAHLCQGLPINSVKKILGGSDVNIKFIPYMLSVMLNGEYICCAAIIDKHYAVTAAHCVRAAKHPTKEISVRSGSSFLHKGGTIHEVTRAFVHKDYNNITNDYDIAVIKITPPFDNSTKPVYLVQNDAEDTYTKWGLVCGWGYYIKINDYIYPALTEVPHCVMIPQIQKEQCYKDYKLRYELTSRMTCYGFQEGMDDTCKGDSGAALINKDNILLGVTSWGDGCGEPYSPGVYTDAIFLQNWIRGKIEKCT</sequence>
<reference evidence="5" key="1">
    <citation type="submission" date="2025-08" db="UniProtKB">
        <authorList>
            <consortium name="RefSeq"/>
        </authorList>
    </citation>
    <scope>IDENTIFICATION</scope>
</reference>
<dbReference type="PRINTS" id="PR00722">
    <property type="entry name" value="CHYMOTRYPSIN"/>
</dbReference>
<evidence type="ECO:0000259" key="3">
    <source>
        <dbReference type="PROSITE" id="PS50240"/>
    </source>
</evidence>
<dbReference type="SUPFAM" id="SSF50494">
    <property type="entry name" value="Trypsin-like serine proteases"/>
    <property type="match status" value="1"/>
</dbReference>
<organism evidence="4 5">
    <name type="scientific">Dinoponera quadriceps</name>
    <name type="common">South American ant</name>
    <dbReference type="NCBI Taxonomy" id="609295"/>
    <lineage>
        <taxon>Eukaryota</taxon>
        <taxon>Metazoa</taxon>
        <taxon>Ecdysozoa</taxon>
        <taxon>Arthropoda</taxon>
        <taxon>Hexapoda</taxon>
        <taxon>Insecta</taxon>
        <taxon>Pterygota</taxon>
        <taxon>Neoptera</taxon>
        <taxon>Endopterygota</taxon>
        <taxon>Hymenoptera</taxon>
        <taxon>Apocrita</taxon>
        <taxon>Aculeata</taxon>
        <taxon>Formicoidea</taxon>
        <taxon>Formicidae</taxon>
        <taxon>Ponerinae</taxon>
        <taxon>Ponerini</taxon>
        <taxon>Dinoponera</taxon>
    </lineage>
</organism>
<keyword evidence="2" id="KW-0732">Signal</keyword>
<dbReference type="SMART" id="SM00020">
    <property type="entry name" value="Tryp_SPc"/>
    <property type="match status" value="1"/>
</dbReference>
<feature type="chain" id="PRO_5027841917" evidence="2">
    <location>
        <begin position="22"/>
        <end position="264"/>
    </location>
</feature>
<dbReference type="GO" id="GO:0004252">
    <property type="term" value="F:serine-type endopeptidase activity"/>
    <property type="evidence" value="ECO:0007669"/>
    <property type="project" value="InterPro"/>
</dbReference>
<evidence type="ECO:0000313" key="4">
    <source>
        <dbReference type="Proteomes" id="UP000515204"/>
    </source>
</evidence>
<keyword evidence="1" id="KW-1015">Disulfide bond</keyword>
<feature type="domain" description="Peptidase S1" evidence="3">
    <location>
        <begin position="30"/>
        <end position="261"/>
    </location>
</feature>
<keyword evidence="4" id="KW-1185">Reference proteome</keyword>
<evidence type="ECO:0000313" key="5">
    <source>
        <dbReference type="RefSeq" id="XP_014489281.1"/>
    </source>
</evidence>
<dbReference type="RefSeq" id="XP_014489281.1">
    <property type="nucleotide sequence ID" value="XM_014633795.1"/>
</dbReference>
<dbReference type="PROSITE" id="PS50240">
    <property type="entry name" value="TRYPSIN_DOM"/>
    <property type="match status" value="1"/>
</dbReference>
<evidence type="ECO:0000256" key="2">
    <source>
        <dbReference type="SAM" id="SignalP"/>
    </source>
</evidence>
<dbReference type="InterPro" id="IPR009003">
    <property type="entry name" value="Peptidase_S1_PA"/>
</dbReference>
<dbReference type="PANTHER" id="PTHR24252:SF7">
    <property type="entry name" value="HYALIN"/>
    <property type="match status" value="1"/>
</dbReference>
<protein>
    <submittedName>
        <fullName evidence="5">Vitellin-degrading protease-like</fullName>
    </submittedName>
</protein>
<dbReference type="KEGG" id="dqu:106752236"/>
<dbReference type="AlphaFoldDB" id="A0A6P3YDV5"/>
<proteinExistence type="predicted"/>
<dbReference type="PANTHER" id="PTHR24252">
    <property type="entry name" value="ACROSIN-RELATED"/>
    <property type="match status" value="1"/>
</dbReference>
<dbReference type="InterPro" id="IPR001314">
    <property type="entry name" value="Peptidase_S1A"/>
</dbReference>
<dbReference type="InterPro" id="IPR001254">
    <property type="entry name" value="Trypsin_dom"/>
</dbReference>
<dbReference type="InterPro" id="IPR018114">
    <property type="entry name" value="TRYPSIN_HIS"/>
</dbReference>
<dbReference type="CDD" id="cd00190">
    <property type="entry name" value="Tryp_SPc"/>
    <property type="match status" value="1"/>
</dbReference>
<dbReference type="OrthoDB" id="10051896at2759"/>
<dbReference type="PROSITE" id="PS00134">
    <property type="entry name" value="TRYPSIN_HIS"/>
    <property type="match status" value="1"/>
</dbReference>
<dbReference type="GeneID" id="106752236"/>
<accession>A0A6P3YDV5</accession>
<dbReference type="Gene3D" id="2.40.10.10">
    <property type="entry name" value="Trypsin-like serine proteases"/>
    <property type="match status" value="1"/>
</dbReference>
<evidence type="ECO:0000256" key="1">
    <source>
        <dbReference type="ARBA" id="ARBA00023157"/>
    </source>
</evidence>
<dbReference type="InterPro" id="IPR043504">
    <property type="entry name" value="Peptidase_S1_PA_chymotrypsin"/>
</dbReference>